<accession>A0A1E5IY51</accession>
<evidence type="ECO:0000313" key="2">
    <source>
        <dbReference type="EMBL" id="OEG75485.1"/>
    </source>
</evidence>
<gene>
    <name evidence="2" type="ORF">BEL05_14510</name>
</gene>
<proteinExistence type="predicted"/>
<organism evidence="2 3">
    <name type="scientific">Shewanella colwelliana</name>
    <name type="common">Alteromonas colwelliana</name>
    <dbReference type="NCBI Taxonomy" id="23"/>
    <lineage>
        <taxon>Bacteria</taxon>
        <taxon>Pseudomonadati</taxon>
        <taxon>Pseudomonadota</taxon>
        <taxon>Gammaproteobacteria</taxon>
        <taxon>Alteromonadales</taxon>
        <taxon>Shewanellaceae</taxon>
        <taxon>Shewanella</taxon>
    </lineage>
</organism>
<evidence type="ECO:0000313" key="3">
    <source>
        <dbReference type="Proteomes" id="UP000095230"/>
    </source>
</evidence>
<dbReference type="EMBL" id="MCBT01000006">
    <property type="protein sequence ID" value="OEG75485.1"/>
    <property type="molecule type" value="Genomic_DNA"/>
</dbReference>
<keyword evidence="1" id="KW-0472">Membrane</keyword>
<keyword evidence="1" id="KW-0812">Transmembrane</keyword>
<reference evidence="2 3" key="1">
    <citation type="submission" date="2016-07" db="EMBL/GenBank/DDBJ databases">
        <title>Whole-genome of two Shewanella species isolated from a digestive organ of sea cucumber Apostichopus japonicus Selenka 1867.</title>
        <authorList>
            <person name="Hong H.-H."/>
            <person name="Choi H."/>
            <person name="Cheon S."/>
            <person name="Oh J.-S."/>
            <person name="Lee H.-G."/>
            <person name="Park C."/>
        </authorList>
    </citation>
    <scope>NUCLEOTIDE SEQUENCE [LARGE SCALE GENOMIC DNA]</scope>
    <source>
        <strain evidence="2 3">CSB03KR</strain>
    </source>
</reference>
<dbReference type="RefSeq" id="WP_069670127.1">
    <property type="nucleotide sequence ID" value="NZ_MCBT01000006.1"/>
</dbReference>
<dbReference type="AlphaFoldDB" id="A0A1E5IY51"/>
<sequence length="157" mass="17379">MKIPQVNKAEPDVLRVTAYVLQRGEAKESYSVCEAAKSAELNGISDHRIAEILKEICLEPDGPESMASYTKVDGNNSHNNPGRWQLNSQTYFSYLSYLSLLRSEESIELAKCSLIAAEQSNTTSKTSMWIATLSMVIAVIALLYEILPRIYAGMING</sequence>
<dbReference type="OrthoDB" id="6401559at2"/>
<name>A0A1E5IY51_SHECO</name>
<keyword evidence="1" id="KW-1133">Transmembrane helix</keyword>
<evidence type="ECO:0000256" key="1">
    <source>
        <dbReference type="SAM" id="Phobius"/>
    </source>
</evidence>
<protein>
    <submittedName>
        <fullName evidence="2">Uncharacterized protein</fullName>
    </submittedName>
</protein>
<dbReference type="Proteomes" id="UP000095230">
    <property type="component" value="Unassembled WGS sequence"/>
</dbReference>
<comment type="caution">
    <text evidence="2">The sequence shown here is derived from an EMBL/GenBank/DDBJ whole genome shotgun (WGS) entry which is preliminary data.</text>
</comment>
<feature type="transmembrane region" description="Helical" evidence="1">
    <location>
        <begin position="128"/>
        <end position="147"/>
    </location>
</feature>
<dbReference type="STRING" id="23.BEL05_14510"/>